<reference evidence="2 3" key="1">
    <citation type="submission" date="2014-04" db="EMBL/GenBank/DDBJ databases">
        <title>Genome assembly of Hyalangium minutum DSM 14724.</title>
        <authorList>
            <person name="Sharma G."/>
            <person name="Subramanian S."/>
        </authorList>
    </citation>
    <scope>NUCLEOTIDE SEQUENCE [LARGE SCALE GENOMIC DNA]</scope>
    <source>
        <strain evidence="2 3">DSM 14724</strain>
    </source>
</reference>
<keyword evidence="3" id="KW-1185">Reference proteome</keyword>
<name>A0A085WL93_9BACT</name>
<dbReference type="AlphaFoldDB" id="A0A085WL93"/>
<dbReference type="Proteomes" id="UP000028725">
    <property type="component" value="Unassembled WGS sequence"/>
</dbReference>
<comment type="caution">
    <text evidence="2">The sequence shown here is derived from an EMBL/GenBank/DDBJ whole genome shotgun (WGS) entry which is preliminary data.</text>
</comment>
<gene>
    <name evidence="2" type="ORF">DB31_7693</name>
</gene>
<accession>A0A085WL93</accession>
<evidence type="ECO:0000256" key="1">
    <source>
        <dbReference type="SAM" id="MobiDB-lite"/>
    </source>
</evidence>
<protein>
    <submittedName>
        <fullName evidence="2">Uncharacterized protein</fullName>
    </submittedName>
</protein>
<evidence type="ECO:0000313" key="3">
    <source>
        <dbReference type="Proteomes" id="UP000028725"/>
    </source>
</evidence>
<organism evidence="2 3">
    <name type="scientific">Hyalangium minutum</name>
    <dbReference type="NCBI Taxonomy" id="394096"/>
    <lineage>
        <taxon>Bacteria</taxon>
        <taxon>Pseudomonadati</taxon>
        <taxon>Myxococcota</taxon>
        <taxon>Myxococcia</taxon>
        <taxon>Myxococcales</taxon>
        <taxon>Cystobacterineae</taxon>
        <taxon>Archangiaceae</taxon>
        <taxon>Hyalangium</taxon>
    </lineage>
</organism>
<sequence length="43" mass="4597">MRRGQPPERGGLKGGHASGGWAARAVADQRPSRSRIPGFLHSM</sequence>
<evidence type="ECO:0000313" key="2">
    <source>
        <dbReference type="EMBL" id="KFE68456.1"/>
    </source>
</evidence>
<proteinExistence type="predicted"/>
<feature type="region of interest" description="Disordered" evidence="1">
    <location>
        <begin position="1"/>
        <end position="43"/>
    </location>
</feature>
<dbReference type="STRING" id="394096.DB31_7693"/>
<dbReference type="EMBL" id="JMCB01000006">
    <property type="protein sequence ID" value="KFE68456.1"/>
    <property type="molecule type" value="Genomic_DNA"/>
</dbReference>